<sequence length="125" mass="14151">MGKKHIKTVEMDPLVFKKPQQQKPTVKQTLVWAIVTSTLSISLIVVGMGLKLNYGNSLYFPDEHYWLAVMAIVFIAIGIPIGVTAACLINVLCRVREYVSYKEAKRRELESRVADIYIPEKPAEE</sequence>
<evidence type="ECO:0000256" key="1">
    <source>
        <dbReference type="SAM" id="Phobius"/>
    </source>
</evidence>
<evidence type="ECO:0000313" key="3">
    <source>
        <dbReference type="Proteomes" id="UP000230066"/>
    </source>
</evidence>
<organism evidence="2 3">
    <name type="scientific">Fasciola hepatica</name>
    <name type="common">Liver fluke</name>
    <dbReference type="NCBI Taxonomy" id="6192"/>
    <lineage>
        <taxon>Eukaryota</taxon>
        <taxon>Metazoa</taxon>
        <taxon>Spiralia</taxon>
        <taxon>Lophotrochozoa</taxon>
        <taxon>Platyhelminthes</taxon>
        <taxon>Trematoda</taxon>
        <taxon>Digenea</taxon>
        <taxon>Plagiorchiida</taxon>
        <taxon>Echinostomata</taxon>
        <taxon>Echinostomatoidea</taxon>
        <taxon>Fasciolidae</taxon>
        <taxon>Fasciola</taxon>
    </lineage>
</organism>
<name>A0A4E0R6Q7_FASHE</name>
<accession>A0A4E0R6Q7</accession>
<feature type="transmembrane region" description="Helical" evidence="1">
    <location>
        <begin position="30"/>
        <end position="50"/>
    </location>
</feature>
<evidence type="ECO:0000313" key="2">
    <source>
        <dbReference type="EMBL" id="THD24289.1"/>
    </source>
</evidence>
<proteinExistence type="predicted"/>
<keyword evidence="1" id="KW-1133">Transmembrane helix</keyword>
<reference evidence="2" key="1">
    <citation type="submission" date="2019-03" db="EMBL/GenBank/DDBJ databases">
        <title>Improved annotation for the trematode Fasciola hepatica.</title>
        <authorList>
            <person name="Choi Y.-J."/>
            <person name="Martin J."/>
            <person name="Mitreva M."/>
        </authorList>
    </citation>
    <scope>NUCLEOTIDE SEQUENCE [LARGE SCALE GENOMIC DNA]</scope>
</reference>
<feature type="transmembrane region" description="Helical" evidence="1">
    <location>
        <begin position="65"/>
        <end position="92"/>
    </location>
</feature>
<dbReference type="EMBL" id="JXXN02001680">
    <property type="protein sequence ID" value="THD24289.1"/>
    <property type="molecule type" value="Genomic_DNA"/>
</dbReference>
<dbReference type="Proteomes" id="UP000230066">
    <property type="component" value="Unassembled WGS sequence"/>
</dbReference>
<keyword evidence="1" id="KW-0812">Transmembrane</keyword>
<protein>
    <submittedName>
        <fullName evidence="2">Histone H2A</fullName>
    </submittedName>
</protein>
<comment type="caution">
    <text evidence="2">The sequence shown here is derived from an EMBL/GenBank/DDBJ whole genome shotgun (WGS) entry which is preliminary data.</text>
</comment>
<dbReference type="AlphaFoldDB" id="A0A4E0R6Q7"/>
<gene>
    <name evidence="2" type="ORF">D915_005131</name>
</gene>
<keyword evidence="1" id="KW-0472">Membrane</keyword>
<keyword evidence="3" id="KW-1185">Reference proteome</keyword>